<dbReference type="InterPro" id="IPR050747">
    <property type="entry name" value="Mitochondrial_chaperone_BCS1"/>
</dbReference>
<sequence>MQDFLSLGTHPRYLEGDIPYRRGYLLHGPPGTGKTSAVLALASHFGLDVYKLNLAGSVDDKKHSHFVQASTPVFL</sequence>
<dbReference type="SUPFAM" id="SSF52540">
    <property type="entry name" value="P-loop containing nucleoside triphosphate hydrolases"/>
    <property type="match status" value="1"/>
</dbReference>
<feature type="domain" description="ATPase AAA-type core" evidence="1">
    <location>
        <begin position="24"/>
        <end position="58"/>
    </location>
</feature>
<dbReference type="AlphaFoldDB" id="A0A6A6VQA9"/>
<dbReference type="Gene3D" id="3.40.50.300">
    <property type="entry name" value="P-loop containing nucleotide triphosphate hydrolases"/>
    <property type="match status" value="1"/>
</dbReference>
<proteinExistence type="predicted"/>
<dbReference type="Pfam" id="PF00004">
    <property type="entry name" value="AAA"/>
    <property type="match status" value="1"/>
</dbReference>
<evidence type="ECO:0000313" key="3">
    <source>
        <dbReference type="Proteomes" id="UP000799437"/>
    </source>
</evidence>
<evidence type="ECO:0000259" key="1">
    <source>
        <dbReference type="Pfam" id="PF00004"/>
    </source>
</evidence>
<gene>
    <name evidence="2" type="ORF">EJ05DRAFT_384565</name>
</gene>
<dbReference type="InterPro" id="IPR027417">
    <property type="entry name" value="P-loop_NTPase"/>
</dbReference>
<evidence type="ECO:0000313" key="2">
    <source>
        <dbReference type="EMBL" id="KAF2752383.1"/>
    </source>
</evidence>
<keyword evidence="3" id="KW-1185">Reference proteome</keyword>
<dbReference type="GeneID" id="54482312"/>
<dbReference type="OrthoDB" id="10251412at2759"/>
<dbReference type="RefSeq" id="XP_033594841.1">
    <property type="nucleotide sequence ID" value="XM_033741258.1"/>
</dbReference>
<dbReference type="InterPro" id="IPR003959">
    <property type="entry name" value="ATPase_AAA_core"/>
</dbReference>
<dbReference type="GO" id="GO:0005524">
    <property type="term" value="F:ATP binding"/>
    <property type="evidence" value="ECO:0007669"/>
    <property type="project" value="InterPro"/>
</dbReference>
<reference evidence="2" key="1">
    <citation type="journal article" date="2020" name="Stud. Mycol.">
        <title>101 Dothideomycetes genomes: a test case for predicting lifestyles and emergence of pathogens.</title>
        <authorList>
            <person name="Haridas S."/>
            <person name="Albert R."/>
            <person name="Binder M."/>
            <person name="Bloem J."/>
            <person name="Labutti K."/>
            <person name="Salamov A."/>
            <person name="Andreopoulos B."/>
            <person name="Baker S."/>
            <person name="Barry K."/>
            <person name="Bills G."/>
            <person name="Bluhm B."/>
            <person name="Cannon C."/>
            <person name="Castanera R."/>
            <person name="Culley D."/>
            <person name="Daum C."/>
            <person name="Ezra D."/>
            <person name="Gonzalez J."/>
            <person name="Henrissat B."/>
            <person name="Kuo A."/>
            <person name="Liang C."/>
            <person name="Lipzen A."/>
            <person name="Lutzoni F."/>
            <person name="Magnuson J."/>
            <person name="Mondo S."/>
            <person name="Nolan M."/>
            <person name="Ohm R."/>
            <person name="Pangilinan J."/>
            <person name="Park H.-J."/>
            <person name="Ramirez L."/>
            <person name="Alfaro M."/>
            <person name="Sun H."/>
            <person name="Tritt A."/>
            <person name="Yoshinaga Y."/>
            <person name="Zwiers L.-H."/>
            <person name="Turgeon B."/>
            <person name="Goodwin S."/>
            <person name="Spatafora J."/>
            <person name="Crous P."/>
            <person name="Grigoriev I."/>
        </authorList>
    </citation>
    <scope>NUCLEOTIDE SEQUENCE</scope>
    <source>
        <strain evidence="2">CBS 121739</strain>
    </source>
</reference>
<protein>
    <recommendedName>
        <fullName evidence="1">ATPase AAA-type core domain-containing protein</fullName>
    </recommendedName>
</protein>
<organism evidence="2 3">
    <name type="scientific">Pseudovirgaria hyperparasitica</name>
    <dbReference type="NCBI Taxonomy" id="470096"/>
    <lineage>
        <taxon>Eukaryota</taxon>
        <taxon>Fungi</taxon>
        <taxon>Dikarya</taxon>
        <taxon>Ascomycota</taxon>
        <taxon>Pezizomycotina</taxon>
        <taxon>Dothideomycetes</taxon>
        <taxon>Dothideomycetes incertae sedis</taxon>
        <taxon>Acrospermales</taxon>
        <taxon>Acrospermaceae</taxon>
        <taxon>Pseudovirgaria</taxon>
    </lineage>
</organism>
<name>A0A6A6VQA9_9PEZI</name>
<accession>A0A6A6VQA9</accession>
<dbReference type="Proteomes" id="UP000799437">
    <property type="component" value="Unassembled WGS sequence"/>
</dbReference>
<dbReference type="GO" id="GO:0016887">
    <property type="term" value="F:ATP hydrolysis activity"/>
    <property type="evidence" value="ECO:0007669"/>
    <property type="project" value="InterPro"/>
</dbReference>
<dbReference type="EMBL" id="ML996653">
    <property type="protein sequence ID" value="KAF2752383.1"/>
    <property type="molecule type" value="Genomic_DNA"/>
</dbReference>
<dbReference type="PANTHER" id="PTHR23070">
    <property type="entry name" value="BCS1 AAA-TYPE ATPASE"/>
    <property type="match status" value="1"/>
</dbReference>